<reference evidence="2 3" key="1">
    <citation type="submission" date="2014-09" db="EMBL/GenBank/DDBJ databases">
        <authorList>
            <person name="Ellenberger Sabrina"/>
        </authorList>
    </citation>
    <scope>NUCLEOTIDE SEQUENCE [LARGE SCALE GENOMIC DNA]</scope>
    <source>
        <strain evidence="2 3">CBS 412.66</strain>
    </source>
</reference>
<dbReference type="Proteomes" id="UP000054107">
    <property type="component" value="Unassembled WGS sequence"/>
</dbReference>
<dbReference type="Gene3D" id="2.30.29.30">
    <property type="entry name" value="Pleckstrin-homology domain (PH domain)/Phosphotyrosine-binding domain (PTB)"/>
    <property type="match status" value="1"/>
</dbReference>
<gene>
    <name evidence="2" type="primary">PARPA_01379.1 scaffold 1359</name>
</gene>
<dbReference type="SMART" id="SM00233">
    <property type="entry name" value="PH"/>
    <property type="match status" value="1"/>
</dbReference>
<feature type="domain" description="PH" evidence="1">
    <location>
        <begin position="161"/>
        <end position="257"/>
    </location>
</feature>
<evidence type="ECO:0000313" key="3">
    <source>
        <dbReference type="Proteomes" id="UP000054107"/>
    </source>
</evidence>
<evidence type="ECO:0000313" key="2">
    <source>
        <dbReference type="EMBL" id="CEP08070.1"/>
    </source>
</evidence>
<protein>
    <recommendedName>
        <fullName evidence="1">PH domain-containing protein</fullName>
    </recommendedName>
</protein>
<dbReference type="EMBL" id="LN719426">
    <property type="protein sequence ID" value="CEP08070.1"/>
    <property type="molecule type" value="Genomic_DNA"/>
</dbReference>
<name>A0A0B7MXS0_9FUNG</name>
<dbReference type="SUPFAM" id="SSF50729">
    <property type="entry name" value="PH domain-like"/>
    <property type="match status" value="1"/>
</dbReference>
<dbReference type="InterPro" id="IPR001605">
    <property type="entry name" value="PH_dom-spectrin-type"/>
</dbReference>
<dbReference type="OrthoDB" id="5865767at2759"/>
<dbReference type="GO" id="GO:0005543">
    <property type="term" value="F:phospholipid binding"/>
    <property type="evidence" value="ECO:0007669"/>
    <property type="project" value="InterPro"/>
</dbReference>
<keyword evidence="3" id="KW-1185">Reference proteome</keyword>
<dbReference type="Pfam" id="PF00169">
    <property type="entry name" value="PH"/>
    <property type="match status" value="1"/>
</dbReference>
<dbReference type="STRING" id="35722.A0A0B7MXS0"/>
<dbReference type="PANTHER" id="PTHR37283">
    <property type="entry name" value="PH DOMAIN-CONTAINING PROTEIN YHR131C"/>
    <property type="match status" value="1"/>
</dbReference>
<dbReference type="InterPro" id="IPR011993">
    <property type="entry name" value="PH-like_dom_sf"/>
</dbReference>
<proteinExistence type="predicted"/>
<dbReference type="AlphaFoldDB" id="A0A0B7MXS0"/>
<sequence length="297" mass="33963">MQLQKVRLSVTPGVRVCIKHAFNAILIAFPWLRKKASNWSLRSLKKANRSTSALSTVSISPSVESSACSSISSMIHGDRENPAQTIPDEIKSQVEQEEAKQAQEDIDSPPCYDDPSHPWIFQFPKSLSNRIILPREEEGNEKLPDYECTINKMSYTHVKCEFSKPGIRSKSRSWRDLYVVVFGTKISAYEHNPKFKESHPPIWSYSMQGAQVTMASDYVKLRHVIRLNIQNGPQFLMTAKSDANKIAWMGILESSIHISSDLDVRSMPQFITLMSRRRRRQQRRLAQQQIAQTETLV</sequence>
<dbReference type="InterPro" id="IPR001849">
    <property type="entry name" value="PH_domain"/>
</dbReference>
<organism evidence="2 3">
    <name type="scientific">Parasitella parasitica</name>
    <dbReference type="NCBI Taxonomy" id="35722"/>
    <lineage>
        <taxon>Eukaryota</taxon>
        <taxon>Fungi</taxon>
        <taxon>Fungi incertae sedis</taxon>
        <taxon>Mucoromycota</taxon>
        <taxon>Mucoromycotina</taxon>
        <taxon>Mucoromycetes</taxon>
        <taxon>Mucorales</taxon>
        <taxon>Mucorineae</taxon>
        <taxon>Mucoraceae</taxon>
        <taxon>Parasitella</taxon>
    </lineage>
</organism>
<dbReference type="PROSITE" id="PS50003">
    <property type="entry name" value="PH_DOMAIN"/>
    <property type="match status" value="1"/>
</dbReference>
<dbReference type="PANTHER" id="PTHR37283:SF1">
    <property type="entry name" value="PH DOMAIN-CONTAINING PROTEIN YHR131C"/>
    <property type="match status" value="1"/>
</dbReference>
<accession>A0A0B7MXS0</accession>
<dbReference type="PRINTS" id="PR00683">
    <property type="entry name" value="SPECTRINPH"/>
</dbReference>
<evidence type="ECO:0000259" key="1">
    <source>
        <dbReference type="PROSITE" id="PS50003"/>
    </source>
</evidence>